<protein>
    <recommendedName>
        <fullName evidence="3">Secreted protein</fullName>
    </recommendedName>
</protein>
<accession>A0AAV0WYH1</accession>
<keyword evidence="2" id="KW-1185">Reference proteome</keyword>
<dbReference type="AlphaFoldDB" id="A0AAV0WYH1"/>
<reference evidence="1 2" key="1">
    <citation type="submission" date="2023-01" db="EMBL/GenBank/DDBJ databases">
        <authorList>
            <person name="Whitehead M."/>
        </authorList>
    </citation>
    <scope>NUCLEOTIDE SEQUENCE [LARGE SCALE GENOMIC DNA]</scope>
</reference>
<sequence length="112" mass="11993">MTIYVVASGWRGAGFVVFVVHDSAGRGRQLTDGRTNRSAPVVDGCRLWTAPVAEREYLVRPTNHRWVTTGPDLKRPSTAVRQLELVSVVGAAIAVPARATSADGCGNCDDNN</sequence>
<name>A0AAV0WYH1_9HEMI</name>
<dbReference type="Proteomes" id="UP001160148">
    <property type="component" value="Unassembled WGS sequence"/>
</dbReference>
<organism evidence="1 2">
    <name type="scientific">Macrosiphum euphorbiae</name>
    <name type="common">potato aphid</name>
    <dbReference type="NCBI Taxonomy" id="13131"/>
    <lineage>
        <taxon>Eukaryota</taxon>
        <taxon>Metazoa</taxon>
        <taxon>Ecdysozoa</taxon>
        <taxon>Arthropoda</taxon>
        <taxon>Hexapoda</taxon>
        <taxon>Insecta</taxon>
        <taxon>Pterygota</taxon>
        <taxon>Neoptera</taxon>
        <taxon>Paraneoptera</taxon>
        <taxon>Hemiptera</taxon>
        <taxon>Sternorrhyncha</taxon>
        <taxon>Aphidomorpha</taxon>
        <taxon>Aphidoidea</taxon>
        <taxon>Aphididae</taxon>
        <taxon>Macrosiphini</taxon>
        <taxon>Macrosiphum</taxon>
    </lineage>
</organism>
<gene>
    <name evidence="1" type="ORF">MEUPH1_LOCUS16120</name>
</gene>
<evidence type="ECO:0000313" key="2">
    <source>
        <dbReference type="Proteomes" id="UP001160148"/>
    </source>
</evidence>
<evidence type="ECO:0008006" key="3">
    <source>
        <dbReference type="Google" id="ProtNLM"/>
    </source>
</evidence>
<comment type="caution">
    <text evidence="1">The sequence shown here is derived from an EMBL/GenBank/DDBJ whole genome shotgun (WGS) entry which is preliminary data.</text>
</comment>
<proteinExistence type="predicted"/>
<dbReference type="EMBL" id="CARXXK010000003">
    <property type="protein sequence ID" value="CAI6360871.1"/>
    <property type="molecule type" value="Genomic_DNA"/>
</dbReference>
<evidence type="ECO:0000313" key="1">
    <source>
        <dbReference type="EMBL" id="CAI6360871.1"/>
    </source>
</evidence>